<evidence type="ECO:0000256" key="3">
    <source>
        <dbReference type="ARBA" id="ARBA00022989"/>
    </source>
</evidence>
<dbReference type="Gene3D" id="1.10.260.40">
    <property type="entry name" value="lambda repressor-like DNA-binding domains"/>
    <property type="match status" value="1"/>
</dbReference>
<evidence type="ECO:0000259" key="5">
    <source>
        <dbReference type="PROSITE" id="PS50943"/>
    </source>
</evidence>
<evidence type="ECO:0000313" key="6">
    <source>
        <dbReference type="EMBL" id="GGL61052.1"/>
    </source>
</evidence>
<evidence type="ECO:0000256" key="4">
    <source>
        <dbReference type="ARBA" id="ARBA00023136"/>
    </source>
</evidence>
<organism evidence="6 7">
    <name type="scientific">Sporolactobacillus putidus</name>
    <dbReference type="NCBI Taxonomy" id="492735"/>
    <lineage>
        <taxon>Bacteria</taxon>
        <taxon>Bacillati</taxon>
        <taxon>Bacillota</taxon>
        <taxon>Bacilli</taxon>
        <taxon>Bacillales</taxon>
        <taxon>Sporolactobacillaceae</taxon>
        <taxon>Sporolactobacillus</taxon>
    </lineage>
</organism>
<reference evidence="6" key="1">
    <citation type="journal article" date="2014" name="Int. J. Syst. Evol. Microbiol.">
        <title>Complete genome sequence of Corynebacterium casei LMG S-19264T (=DSM 44701T), isolated from a smear-ripened cheese.</title>
        <authorList>
            <consortium name="US DOE Joint Genome Institute (JGI-PGF)"/>
            <person name="Walter F."/>
            <person name="Albersmeier A."/>
            <person name="Kalinowski J."/>
            <person name="Ruckert C."/>
        </authorList>
    </citation>
    <scope>NUCLEOTIDE SEQUENCE</scope>
    <source>
        <strain evidence="6">JCM 15325</strain>
    </source>
</reference>
<dbReference type="RefSeq" id="WP_268239364.1">
    <property type="nucleotide sequence ID" value="NZ_BMOK01000013.1"/>
</dbReference>
<name>A0A917S807_9BACL</name>
<gene>
    <name evidence="6" type="ORF">GCM10007968_26290</name>
</gene>
<proteinExistence type="predicted"/>
<reference evidence="6" key="2">
    <citation type="submission" date="2020-09" db="EMBL/GenBank/DDBJ databases">
        <authorList>
            <person name="Sun Q."/>
            <person name="Ohkuma M."/>
        </authorList>
    </citation>
    <scope>NUCLEOTIDE SEQUENCE</scope>
    <source>
        <strain evidence="6">JCM 15325</strain>
    </source>
</reference>
<dbReference type="InterPro" id="IPR010982">
    <property type="entry name" value="Lambda_DNA-bd_dom_sf"/>
</dbReference>
<dbReference type="GO" id="GO:0012505">
    <property type="term" value="C:endomembrane system"/>
    <property type="evidence" value="ECO:0007669"/>
    <property type="project" value="UniProtKB-SubCell"/>
</dbReference>
<evidence type="ECO:0000256" key="2">
    <source>
        <dbReference type="ARBA" id="ARBA00022692"/>
    </source>
</evidence>
<protein>
    <submittedName>
        <fullName evidence="6">Transcriptional regulator</fullName>
    </submittedName>
</protein>
<dbReference type="Pfam" id="PF06803">
    <property type="entry name" value="DUF1232"/>
    <property type="match status" value="1"/>
</dbReference>
<evidence type="ECO:0000313" key="7">
    <source>
        <dbReference type="Proteomes" id="UP000654670"/>
    </source>
</evidence>
<evidence type="ECO:0000256" key="1">
    <source>
        <dbReference type="ARBA" id="ARBA00004127"/>
    </source>
</evidence>
<dbReference type="PROSITE" id="PS50943">
    <property type="entry name" value="HTH_CROC1"/>
    <property type="match status" value="1"/>
</dbReference>
<comment type="caution">
    <text evidence="6">The sequence shown here is derived from an EMBL/GenBank/DDBJ whole genome shotgun (WGS) entry which is preliminary data.</text>
</comment>
<dbReference type="CDD" id="cd00093">
    <property type="entry name" value="HTH_XRE"/>
    <property type="match status" value="1"/>
</dbReference>
<comment type="subcellular location">
    <subcellularLocation>
        <location evidence="1">Endomembrane system</location>
        <topology evidence="1">Multi-pass membrane protein</topology>
    </subcellularLocation>
</comment>
<dbReference type="SMART" id="SM00530">
    <property type="entry name" value="HTH_XRE"/>
    <property type="match status" value="1"/>
</dbReference>
<keyword evidence="3" id="KW-1133">Transmembrane helix</keyword>
<sequence length="214" mass="23944">MSKHLTIGVLLKSLLEKHALSMRKLSGLSGIDPATISRIINGKQQAKLSHLKQFSLHLHVPLEELVNASVGDVPEPTRHSDDMYHSIDSIQNVLESSELFDQQFTADRVRQELAKYEKYAQTGEGDQIIHDDFHSKVEQVNGAGPFIEQLKQMFSKYCDGNTSSDERAILGSALLYFILSADIIPDYAFPIGYLDDAIAVKLVMERLAQMDRSV</sequence>
<dbReference type="Pfam" id="PF01381">
    <property type="entry name" value="HTH_3"/>
    <property type="match status" value="1"/>
</dbReference>
<keyword evidence="7" id="KW-1185">Reference proteome</keyword>
<keyword evidence="4" id="KW-0472">Membrane</keyword>
<dbReference type="GO" id="GO:0003677">
    <property type="term" value="F:DNA binding"/>
    <property type="evidence" value="ECO:0007669"/>
    <property type="project" value="InterPro"/>
</dbReference>
<dbReference type="EMBL" id="BMOK01000013">
    <property type="protein sequence ID" value="GGL61052.1"/>
    <property type="molecule type" value="Genomic_DNA"/>
</dbReference>
<dbReference type="SUPFAM" id="SSF47413">
    <property type="entry name" value="lambda repressor-like DNA-binding domains"/>
    <property type="match status" value="1"/>
</dbReference>
<dbReference type="AlphaFoldDB" id="A0A917S807"/>
<dbReference type="InterPro" id="IPR010652">
    <property type="entry name" value="DUF1232"/>
</dbReference>
<dbReference type="InterPro" id="IPR001387">
    <property type="entry name" value="Cro/C1-type_HTH"/>
</dbReference>
<feature type="domain" description="HTH cro/C1-type" evidence="5">
    <location>
        <begin position="11"/>
        <end position="65"/>
    </location>
</feature>
<dbReference type="Proteomes" id="UP000654670">
    <property type="component" value="Unassembled WGS sequence"/>
</dbReference>
<accession>A0A917S807</accession>
<keyword evidence="2" id="KW-0812">Transmembrane</keyword>